<evidence type="ECO:0000256" key="2">
    <source>
        <dbReference type="ARBA" id="ARBA00022730"/>
    </source>
</evidence>
<dbReference type="InterPro" id="IPR001971">
    <property type="entry name" value="Ribosomal_uS11"/>
</dbReference>
<dbReference type="HAMAP" id="MF_01310">
    <property type="entry name" value="Ribosomal_uS11"/>
    <property type="match status" value="1"/>
</dbReference>
<dbReference type="PANTHER" id="PTHR11759">
    <property type="entry name" value="40S RIBOSOMAL PROTEIN S14/30S RIBOSOMAL PROTEIN S11"/>
    <property type="match status" value="1"/>
</dbReference>
<keyword evidence="3 7" id="KW-0694">RNA-binding</keyword>
<keyword evidence="2 7" id="KW-0699">rRNA-binding</keyword>
<evidence type="ECO:0000256" key="5">
    <source>
        <dbReference type="ARBA" id="ARBA00023274"/>
    </source>
</evidence>
<dbReference type="NCBIfam" id="TIGR03632">
    <property type="entry name" value="uS11_bact"/>
    <property type="match status" value="1"/>
</dbReference>
<dbReference type="GO" id="GO:0006412">
    <property type="term" value="P:translation"/>
    <property type="evidence" value="ECO:0007669"/>
    <property type="project" value="UniProtKB-UniRule"/>
</dbReference>
<evidence type="ECO:0000256" key="4">
    <source>
        <dbReference type="ARBA" id="ARBA00022980"/>
    </source>
</evidence>
<evidence type="ECO:0000256" key="8">
    <source>
        <dbReference type="RuleBase" id="RU003629"/>
    </source>
</evidence>
<dbReference type="InterPro" id="IPR019981">
    <property type="entry name" value="Ribosomal_uS11_bac-type"/>
</dbReference>
<comment type="similarity">
    <text evidence="1 7 8">Belongs to the universal ribosomal protein uS11 family.</text>
</comment>
<dbReference type="GO" id="GO:1990904">
    <property type="term" value="C:ribonucleoprotein complex"/>
    <property type="evidence" value="ECO:0007669"/>
    <property type="project" value="UniProtKB-KW"/>
</dbReference>
<dbReference type="GO" id="GO:0003735">
    <property type="term" value="F:structural constituent of ribosome"/>
    <property type="evidence" value="ECO:0007669"/>
    <property type="project" value="InterPro"/>
</dbReference>
<gene>
    <name evidence="7 9" type="primary">rpsK</name>
    <name evidence="9" type="ORF">ISN26_06920</name>
</gene>
<dbReference type="PIRSF" id="PIRSF002131">
    <property type="entry name" value="Ribosomal_S11"/>
    <property type="match status" value="1"/>
</dbReference>
<evidence type="ECO:0000256" key="1">
    <source>
        <dbReference type="ARBA" id="ARBA00006194"/>
    </source>
</evidence>
<evidence type="ECO:0000256" key="3">
    <source>
        <dbReference type="ARBA" id="ARBA00022884"/>
    </source>
</evidence>
<comment type="subunit">
    <text evidence="7">Part of the 30S ribosomal subunit. Interacts with proteins S7 and S18. Binds to IF-3.</text>
</comment>
<dbReference type="Gene3D" id="3.30.420.80">
    <property type="entry name" value="Ribosomal protein S11"/>
    <property type="match status" value="1"/>
</dbReference>
<dbReference type="Proteomes" id="UP000604381">
    <property type="component" value="Unassembled WGS sequence"/>
</dbReference>
<keyword evidence="5 7" id="KW-0687">Ribonucleoprotein</keyword>
<sequence length="131" mass="14107">MSYRSKASARKKRAGRRLAEAVIHIRASYNNTIFTVTDGGGEVVLWSSSGRCGFKGSRKKSPFAATTAGEEIGRKSLEMGIESVSIRVSGPGQGRDHAIRALNAAGLKITSISDVTPIPHNGCRLPKRRRN</sequence>
<evidence type="ECO:0000256" key="7">
    <source>
        <dbReference type="HAMAP-Rule" id="MF_01310"/>
    </source>
</evidence>
<dbReference type="SUPFAM" id="SSF53137">
    <property type="entry name" value="Translational machinery components"/>
    <property type="match status" value="1"/>
</dbReference>
<dbReference type="InterPro" id="IPR036967">
    <property type="entry name" value="Ribosomal_uS11_sf"/>
</dbReference>
<dbReference type="PROSITE" id="PS00054">
    <property type="entry name" value="RIBOSOMAL_S11"/>
    <property type="match status" value="1"/>
</dbReference>
<name>A0A930UIC5_9GAMM</name>
<dbReference type="InterPro" id="IPR018102">
    <property type="entry name" value="Ribosomal_uS11_CS"/>
</dbReference>
<accession>A0A930UIC5</accession>
<organism evidence="9 10">
    <name type="scientific">Candidatus Amphirhobacter heronislandensis</name>
    <dbReference type="NCBI Taxonomy" id="1732024"/>
    <lineage>
        <taxon>Bacteria</taxon>
        <taxon>Pseudomonadati</taxon>
        <taxon>Pseudomonadota</taxon>
        <taxon>Gammaproteobacteria</taxon>
        <taxon>Candidatus Tethybacterales</taxon>
        <taxon>Candidatus Tethybacteraceae</taxon>
        <taxon>Candidatus Amphirhobacter</taxon>
    </lineage>
</organism>
<comment type="function">
    <text evidence="7">Located on the platform of the 30S subunit, it bridges several disparate RNA helices of the 16S rRNA. Forms part of the Shine-Dalgarno cleft in the 70S ribosome.</text>
</comment>
<keyword evidence="10" id="KW-1185">Reference proteome</keyword>
<reference evidence="9" key="1">
    <citation type="submission" date="2020-10" db="EMBL/GenBank/DDBJ databases">
        <title>An improved Amphimedon queenslandica hologenome assembly reveals how three proteobacterial symbionts can extend the metabolic phenotypic of their marine sponge host.</title>
        <authorList>
            <person name="Degnan B."/>
            <person name="Degnan S."/>
            <person name="Xiang X."/>
        </authorList>
    </citation>
    <scope>NUCLEOTIDE SEQUENCE</scope>
    <source>
        <strain evidence="9">AqS2</strain>
    </source>
</reference>
<keyword evidence="4 7" id="KW-0689">Ribosomal protein</keyword>
<evidence type="ECO:0000313" key="10">
    <source>
        <dbReference type="Proteomes" id="UP000604381"/>
    </source>
</evidence>
<dbReference type="EMBL" id="JADHEI010000052">
    <property type="protein sequence ID" value="MBF2735784.1"/>
    <property type="molecule type" value="Genomic_DNA"/>
</dbReference>
<dbReference type="Pfam" id="PF00411">
    <property type="entry name" value="Ribosomal_S11"/>
    <property type="match status" value="1"/>
</dbReference>
<protein>
    <recommendedName>
        <fullName evidence="6 7">Small ribosomal subunit protein uS11</fullName>
    </recommendedName>
</protein>
<dbReference type="NCBIfam" id="NF003698">
    <property type="entry name" value="PRK05309.1"/>
    <property type="match status" value="1"/>
</dbReference>
<dbReference type="GO" id="GO:0019843">
    <property type="term" value="F:rRNA binding"/>
    <property type="evidence" value="ECO:0007669"/>
    <property type="project" value="UniProtKB-UniRule"/>
</dbReference>
<proteinExistence type="inferred from homology"/>
<evidence type="ECO:0000256" key="6">
    <source>
        <dbReference type="ARBA" id="ARBA00035160"/>
    </source>
</evidence>
<dbReference type="GO" id="GO:0005840">
    <property type="term" value="C:ribosome"/>
    <property type="evidence" value="ECO:0007669"/>
    <property type="project" value="UniProtKB-KW"/>
</dbReference>
<dbReference type="AlphaFoldDB" id="A0A930UIC5"/>
<comment type="caution">
    <text evidence="9">The sequence shown here is derived from an EMBL/GenBank/DDBJ whole genome shotgun (WGS) entry which is preliminary data.</text>
</comment>
<evidence type="ECO:0000313" key="9">
    <source>
        <dbReference type="EMBL" id="MBF2735784.1"/>
    </source>
</evidence>